<dbReference type="EMBL" id="JBAHYK010000905">
    <property type="protein sequence ID" value="KAL0570592.1"/>
    <property type="molecule type" value="Genomic_DNA"/>
</dbReference>
<protein>
    <recommendedName>
        <fullName evidence="2">NYN domain-containing protein</fullName>
    </recommendedName>
</protein>
<accession>A0ABR3F5T8</accession>
<dbReference type="Pfam" id="PF01936">
    <property type="entry name" value="NYN"/>
    <property type="match status" value="1"/>
</dbReference>
<dbReference type="PANTHER" id="PTHR14379">
    <property type="entry name" value="LIMKAIN B LKAP"/>
    <property type="match status" value="1"/>
</dbReference>
<proteinExistence type="predicted"/>
<evidence type="ECO:0000313" key="4">
    <source>
        <dbReference type="Proteomes" id="UP001465976"/>
    </source>
</evidence>
<sequence>MSTSEITDAFEQPISGSVGIFWDYENCGVPTHMLGYSLVNRISEIGRRYGCIKSFKSYADLSQWGNSRCPILQSSGVTLDYCPNTGRKGKEIVDKKIISAHALAYFFFKKRNGRISADMMAFAMDHPALSTTIILISGDRDYSYTLSTLRDRQMRTVLISSGNTSHISLTSQPTMTLDWNLDILNDLKEERSRLDSEASGLSGPEAYDEDEKPLNLSRRKRTVSFEQQKPRSRPSSRRSNNASLPAGDDEVGVEAVEAVASTSSTTINASSKLSTTTPKEISPPSSPFQSPQPAATNPDGPEVEPTRAVFPSSAPSPLSGSSRHFSNFPAAFRNNRTPANASASSSSRQRAPARRQPLDDPTIPAHFKSLMTILQKHHQEGADRPLRTTISHELKIQDSKVFKKVVISEFGEYAS</sequence>
<feature type="compositionally biased region" description="Low complexity" evidence="1">
    <location>
        <begin position="311"/>
        <end position="322"/>
    </location>
</feature>
<evidence type="ECO:0000313" key="3">
    <source>
        <dbReference type="EMBL" id="KAL0570592.1"/>
    </source>
</evidence>
<name>A0ABR3F5T8_9AGAR</name>
<feature type="compositionally biased region" description="Low complexity" evidence="1">
    <location>
        <begin position="333"/>
        <end position="350"/>
    </location>
</feature>
<evidence type="ECO:0000256" key="1">
    <source>
        <dbReference type="SAM" id="MobiDB-lite"/>
    </source>
</evidence>
<dbReference type="Proteomes" id="UP001465976">
    <property type="component" value="Unassembled WGS sequence"/>
</dbReference>
<feature type="compositionally biased region" description="Low complexity" evidence="1">
    <location>
        <begin position="253"/>
        <end position="271"/>
    </location>
</feature>
<feature type="region of interest" description="Disordered" evidence="1">
    <location>
        <begin position="194"/>
        <end position="362"/>
    </location>
</feature>
<feature type="non-terminal residue" evidence="3">
    <location>
        <position position="415"/>
    </location>
</feature>
<dbReference type="InterPro" id="IPR021139">
    <property type="entry name" value="NYN"/>
</dbReference>
<comment type="caution">
    <text evidence="3">The sequence shown here is derived from an EMBL/GenBank/DDBJ whole genome shotgun (WGS) entry which is preliminary data.</text>
</comment>
<keyword evidence="4" id="KW-1185">Reference proteome</keyword>
<dbReference type="CDD" id="cd10910">
    <property type="entry name" value="PIN_limkain_b1_N_like"/>
    <property type="match status" value="1"/>
</dbReference>
<organism evidence="3 4">
    <name type="scientific">Marasmius crinis-equi</name>
    <dbReference type="NCBI Taxonomy" id="585013"/>
    <lineage>
        <taxon>Eukaryota</taxon>
        <taxon>Fungi</taxon>
        <taxon>Dikarya</taxon>
        <taxon>Basidiomycota</taxon>
        <taxon>Agaricomycotina</taxon>
        <taxon>Agaricomycetes</taxon>
        <taxon>Agaricomycetidae</taxon>
        <taxon>Agaricales</taxon>
        <taxon>Marasmiineae</taxon>
        <taxon>Marasmiaceae</taxon>
        <taxon>Marasmius</taxon>
    </lineage>
</organism>
<dbReference type="InterPro" id="IPR024768">
    <property type="entry name" value="Marf1"/>
</dbReference>
<evidence type="ECO:0000259" key="2">
    <source>
        <dbReference type="Pfam" id="PF01936"/>
    </source>
</evidence>
<gene>
    <name evidence="3" type="ORF">V5O48_011375</name>
</gene>
<reference evidence="3 4" key="1">
    <citation type="submission" date="2024-02" db="EMBL/GenBank/DDBJ databases">
        <title>A draft genome for the cacao thread blight pathogen Marasmius crinis-equi.</title>
        <authorList>
            <person name="Cohen S.P."/>
            <person name="Baruah I.K."/>
            <person name="Amoako-Attah I."/>
            <person name="Bukari Y."/>
            <person name="Meinhardt L.W."/>
            <person name="Bailey B.A."/>
        </authorList>
    </citation>
    <scope>NUCLEOTIDE SEQUENCE [LARGE SCALE GENOMIC DNA]</scope>
    <source>
        <strain evidence="3 4">GH-76</strain>
    </source>
</reference>
<feature type="domain" description="NYN" evidence="2">
    <location>
        <begin position="18"/>
        <end position="166"/>
    </location>
</feature>
<dbReference type="PANTHER" id="PTHR14379:SF3">
    <property type="entry name" value="MEIOSIS REGULATOR AND MRNA STABILITY FACTOR 1"/>
    <property type="match status" value="1"/>
</dbReference>
<dbReference type="Gene3D" id="3.40.50.1010">
    <property type="entry name" value="5'-nuclease"/>
    <property type="match status" value="1"/>
</dbReference>